<protein>
    <submittedName>
        <fullName evidence="1">Uncharacterized protein</fullName>
    </submittedName>
</protein>
<organism evidence="1">
    <name type="scientific">Streptococcus infantis SK1302</name>
    <dbReference type="NCBI Taxonomy" id="871237"/>
    <lineage>
        <taxon>Bacteria</taxon>
        <taxon>Bacillati</taxon>
        <taxon>Bacillota</taxon>
        <taxon>Bacilli</taxon>
        <taxon>Lactobacillales</taxon>
        <taxon>Streptococcaceae</taxon>
        <taxon>Streptococcus</taxon>
    </lineage>
</organism>
<reference evidence="1" key="1">
    <citation type="submission" date="2010-09" db="EMBL/GenBank/DDBJ databases">
        <authorList>
            <person name="Daugherty S.C."/>
            <person name="Kilian M."/>
            <person name="Tettelin H."/>
        </authorList>
    </citation>
    <scope>NUCLEOTIDE SEQUENCE [LARGE SCALE GENOMIC DNA]</scope>
    <source>
        <strain evidence="1">SK1302</strain>
    </source>
</reference>
<accession>A0ABN0B5F0</accession>
<gene>
    <name evidence="1" type="ORF">SIN_0849</name>
</gene>
<dbReference type="EMBL" id="AEDY01000042">
    <property type="protein sequence ID" value="EFO54460.1"/>
    <property type="molecule type" value="Genomic_DNA"/>
</dbReference>
<comment type="caution">
    <text evidence="1">The sequence shown here is derived from an EMBL/GenBank/DDBJ whole genome shotgun (WGS) entry which is preliminary data.</text>
</comment>
<evidence type="ECO:0000313" key="1">
    <source>
        <dbReference type="EMBL" id="EFO54460.1"/>
    </source>
</evidence>
<sequence length="41" mass="4547">MLTSELGLAWDEGVDLVVDEQATKRLRLATVARESVNFLVT</sequence>
<proteinExistence type="predicted"/>
<name>A0ABN0B5F0_9STRE</name>